<keyword evidence="2" id="KW-0732">Signal</keyword>
<keyword evidence="1" id="KW-1133">Transmembrane helix</keyword>
<organism evidence="3 4">
    <name type="scientific">Panagrolaimus davidi</name>
    <dbReference type="NCBI Taxonomy" id="227884"/>
    <lineage>
        <taxon>Eukaryota</taxon>
        <taxon>Metazoa</taxon>
        <taxon>Ecdysozoa</taxon>
        <taxon>Nematoda</taxon>
        <taxon>Chromadorea</taxon>
        <taxon>Rhabditida</taxon>
        <taxon>Tylenchina</taxon>
        <taxon>Panagrolaimomorpha</taxon>
        <taxon>Panagrolaimoidea</taxon>
        <taxon>Panagrolaimidae</taxon>
        <taxon>Panagrolaimus</taxon>
    </lineage>
</organism>
<keyword evidence="3" id="KW-1185">Reference proteome</keyword>
<protein>
    <submittedName>
        <fullName evidence="4">Uncharacterized protein</fullName>
    </submittedName>
</protein>
<evidence type="ECO:0000256" key="2">
    <source>
        <dbReference type="SAM" id="SignalP"/>
    </source>
</evidence>
<dbReference type="Proteomes" id="UP000887578">
    <property type="component" value="Unplaced"/>
</dbReference>
<dbReference type="AlphaFoldDB" id="A0A914R528"/>
<accession>A0A914R528</accession>
<dbReference type="WBParaSite" id="PDA_v2.g6533.t1">
    <property type="protein sequence ID" value="PDA_v2.g6533.t1"/>
    <property type="gene ID" value="PDA_v2.g6533"/>
</dbReference>
<feature type="signal peptide" evidence="2">
    <location>
        <begin position="1"/>
        <end position="22"/>
    </location>
</feature>
<evidence type="ECO:0000313" key="4">
    <source>
        <dbReference type="WBParaSite" id="PDA_v2.g6533.t1"/>
    </source>
</evidence>
<keyword evidence="1" id="KW-0812">Transmembrane</keyword>
<keyword evidence="1" id="KW-0472">Membrane</keyword>
<evidence type="ECO:0000313" key="3">
    <source>
        <dbReference type="Proteomes" id="UP000887578"/>
    </source>
</evidence>
<feature type="chain" id="PRO_5037387746" evidence="2">
    <location>
        <begin position="23"/>
        <end position="78"/>
    </location>
</feature>
<feature type="transmembrane region" description="Helical" evidence="1">
    <location>
        <begin position="32"/>
        <end position="50"/>
    </location>
</feature>
<sequence length="78" mass="8146">MSSKTAIFVILLIALCLQLVESQYGYGGYPGMGYGGMGGYGMGGYGGYGGGYGMRRRMMMGGYPGMGYGGMMGMFGKK</sequence>
<proteinExistence type="predicted"/>
<evidence type="ECO:0000256" key="1">
    <source>
        <dbReference type="SAM" id="Phobius"/>
    </source>
</evidence>
<name>A0A914R528_9BILA</name>
<reference evidence="4" key="1">
    <citation type="submission" date="2022-11" db="UniProtKB">
        <authorList>
            <consortium name="WormBaseParasite"/>
        </authorList>
    </citation>
    <scope>IDENTIFICATION</scope>
</reference>